<organism evidence="1 2">
    <name type="scientific">Aquisphaera giovannonii</name>
    <dbReference type="NCBI Taxonomy" id="406548"/>
    <lineage>
        <taxon>Bacteria</taxon>
        <taxon>Pseudomonadati</taxon>
        <taxon>Planctomycetota</taxon>
        <taxon>Planctomycetia</taxon>
        <taxon>Isosphaerales</taxon>
        <taxon>Isosphaeraceae</taxon>
        <taxon>Aquisphaera</taxon>
    </lineage>
</organism>
<dbReference type="RefSeq" id="WP_148595910.1">
    <property type="nucleotide sequence ID" value="NZ_CP042997.1"/>
</dbReference>
<evidence type="ECO:0000313" key="1">
    <source>
        <dbReference type="EMBL" id="QEH36197.1"/>
    </source>
</evidence>
<accession>A0A5B9W766</accession>
<proteinExistence type="predicted"/>
<keyword evidence="2" id="KW-1185">Reference proteome</keyword>
<dbReference type="AlphaFoldDB" id="A0A5B9W766"/>
<dbReference type="EMBL" id="CP042997">
    <property type="protein sequence ID" value="QEH36197.1"/>
    <property type="molecule type" value="Genomic_DNA"/>
</dbReference>
<dbReference type="OrthoDB" id="281741at2"/>
<sequence length="187" mass="20863">MEAEHCPACGKTLSMLGVARTLGEAAASQFVPNYVRSLRSWRDGVTLREGARFRCCLSCGHVWANLKPEELRAFIVAHGDELAKQALARGDAEAWYDLPDHPEARRAAEAVGEIDALFLAEKTAEAVRRFRELSGRTWDEAIEATRNWRAKRRAEKLALFGWQSKSPSGDVGERWAVHPLHDPLLDG</sequence>
<protein>
    <submittedName>
        <fullName evidence="1">Uncharacterized protein</fullName>
    </submittedName>
</protein>
<reference evidence="1 2" key="1">
    <citation type="submission" date="2019-08" db="EMBL/GenBank/DDBJ databases">
        <title>Deep-cultivation of Planctomycetes and their phenomic and genomic characterization uncovers novel biology.</title>
        <authorList>
            <person name="Wiegand S."/>
            <person name="Jogler M."/>
            <person name="Boedeker C."/>
            <person name="Pinto D."/>
            <person name="Vollmers J."/>
            <person name="Rivas-Marin E."/>
            <person name="Kohn T."/>
            <person name="Peeters S.H."/>
            <person name="Heuer A."/>
            <person name="Rast P."/>
            <person name="Oberbeckmann S."/>
            <person name="Bunk B."/>
            <person name="Jeske O."/>
            <person name="Meyerdierks A."/>
            <person name="Storesund J.E."/>
            <person name="Kallscheuer N."/>
            <person name="Luecker S."/>
            <person name="Lage O.M."/>
            <person name="Pohl T."/>
            <person name="Merkel B.J."/>
            <person name="Hornburger P."/>
            <person name="Mueller R.-W."/>
            <person name="Bruemmer F."/>
            <person name="Labrenz M."/>
            <person name="Spormann A.M."/>
            <person name="Op den Camp H."/>
            <person name="Overmann J."/>
            <person name="Amann R."/>
            <person name="Jetten M.S.M."/>
            <person name="Mascher T."/>
            <person name="Medema M.H."/>
            <person name="Devos D.P."/>
            <person name="Kaster A.-K."/>
            <person name="Ovreas L."/>
            <person name="Rohde M."/>
            <person name="Galperin M.Y."/>
            <person name="Jogler C."/>
        </authorList>
    </citation>
    <scope>NUCLEOTIDE SEQUENCE [LARGE SCALE GENOMIC DNA]</scope>
    <source>
        <strain evidence="1 2">OJF2</strain>
    </source>
</reference>
<gene>
    <name evidence="1" type="ORF">OJF2_47570</name>
</gene>
<evidence type="ECO:0000313" key="2">
    <source>
        <dbReference type="Proteomes" id="UP000324233"/>
    </source>
</evidence>
<dbReference type="KEGG" id="agv:OJF2_47570"/>
<name>A0A5B9W766_9BACT</name>
<dbReference type="Proteomes" id="UP000324233">
    <property type="component" value="Chromosome"/>
</dbReference>